<dbReference type="SUPFAM" id="SSF50998">
    <property type="entry name" value="Quinoprotein alcohol dehydrogenase-like"/>
    <property type="match status" value="1"/>
</dbReference>
<feature type="chain" id="PRO_5029586864" description="DUF4374 domain-containing protein" evidence="1">
    <location>
        <begin position="24"/>
        <end position="409"/>
    </location>
</feature>
<feature type="signal peptide" evidence="1">
    <location>
        <begin position="1"/>
        <end position="23"/>
    </location>
</feature>
<proteinExistence type="predicted"/>
<comment type="caution">
    <text evidence="2">The sequence shown here is derived from an EMBL/GenBank/DDBJ whole genome shotgun (WGS) entry which is preliminary data.</text>
</comment>
<evidence type="ECO:0000313" key="3">
    <source>
        <dbReference type="EMBL" id="MVB07150.1"/>
    </source>
</evidence>
<dbReference type="PROSITE" id="PS51257">
    <property type="entry name" value="PROKAR_LIPOPROTEIN"/>
    <property type="match status" value="1"/>
</dbReference>
<organism evidence="2 5">
    <name type="scientific">Labilibaculum euxinus</name>
    <dbReference type="NCBI Taxonomy" id="2686357"/>
    <lineage>
        <taxon>Bacteria</taxon>
        <taxon>Pseudomonadati</taxon>
        <taxon>Bacteroidota</taxon>
        <taxon>Bacteroidia</taxon>
        <taxon>Marinilabiliales</taxon>
        <taxon>Marinifilaceae</taxon>
        <taxon>Labilibaculum</taxon>
    </lineage>
</organism>
<gene>
    <name evidence="3" type="ORF">DWB62_008985</name>
    <name evidence="2" type="ORF">GNY23_08985</name>
</gene>
<dbReference type="RefSeq" id="WP_156195690.1">
    <property type="nucleotide sequence ID" value="NZ_QTZN02000017.1"/>
</dbReference>
<dbReference type="AlphaFoldDB" id="A0A7M4D5L6"/>
<sequence>MKKISSKIMILLMGIIAISTITSCEKDETSSSDEQNAKFLILTTVKNADGMSGSSYMKLVPDFSGNIDNSNAVQVTFGSGLGIRGKDIFEFPSFGKDGDYNFQKYTYNGTTNLGVPTKLPLPPNSGASNITKINDEKMYVPSYGIGKVLIINPKTMEKTGEIDLSKYAHGDNNPDPANGIIRDDLYYLCLDQVGADYMPYADYHQVDVAVIDPKTDKVIKVISEKSTNLSFPTRPMDYVKGMIFTDEQNDMYIACVGKFGYDPTYPNNGFVCIPSGKTEFDSSKSWDISNTTIEGTAYKPASIFNCRYIGNDRLAAYVGIFELLDMDNPYTTRNTMAVLIDLNAKTIKQIKGIPLTDGHSVCISLYNDLVIIGAYGSDKVGFFSYNPTTDEVIHRVSATGNPTSFHYFK</sequence>
<evidence type="ECO:0000256" key="1">
    <source>
        <dbReference type="SAM" id="SignalP"/>
    </source>
</evidence>
<dbReference type="OrthoDB" id="1404180at2"/>
<evidence type="ECO:0000313" key="5">
    <source>
        <dbReference type="Proteomes" id="UP000462449"/>
    </source>
</evidence>
<reference evidence="3 4" key="1">
    <citation type="submission" date="2019-11" db="EMBL/GenBank/DDBJ databases">
        <title>Draft genome sequence of Labilibaculum sp. strain SYP isolated from Black Sea.</title>
        <authorList>
            <person name="Yadav S."/>
            <person name="Villanueva L."/>
        </authorList>
    </citation>
    <scope>NUCLEOTIDE SEQUENCE [LARGE SCALE GENOMIC DNA]</scope>
    <source>
        <strain evidence="3 4">44</strain>
    </source>
</reference>
<dbReference type="Proteomes" id="UP000462449">
    <property type="component" value="Unassembled WGS sequence"/>
</dbReference>
<evidence type="ECO:0000313" key="4">
    <source>
        <dbReference type="Proteomes" id="UP000285951"/>
    </source>
</evidence>
<keyword evidence="4" id="KW-1185">Reference proteome</keyword>
<evidence type="ECO:0008006" key="6">
    <source>
        <dbReference type="Google" id="ProtNLM"/>
    </source>
</evidence>
<protein>
    <recommendedName>
        <fullName evidence="6">DUF4374 domain-containing protein</fullName>
    </recommendedName>
</protein>
<keyword evidence="1" id="KW-0732">Signal</keyword>
<dbReference type="InterPro" id="IPR011047">
    <property type="entry name" value="Quinoprotein_ADH-like_sf"/>
</dbReference>
<dbReference type="EMBL" id="WOTW01000017">
    <property type="protein sequence ID" value="MUP37945.1"/>
    <property type="molecule type" value="Genomic_DNA"/>
</dbReference>
<reference evidence="2 5" key="2">
    <citation type="submission" date="2019-12" db="EMBL/GenBank/DDBJ databases">
        <title>Draft genome sequence of Labilibaculum sp. strain 44 isolated from deep waters of Black Sea.</title>
        <authorList>
            <person name="Yadav S."/>
            <person name="Villanueva L."/>
        </authorList>
    </citation>
    <scope>NUCLEOTIDE SEQUENCE [LARGE SCALE GENOMIC DNA]</scope>
    <source>
        <strain evidence="2 5">44</strain>
    </source>
</reference>
<name>A0A7M4D5L6_9BACT</name>
<dbReference type="EMBL" id="QTZN02000017">
    <property type="protein sequence ID" value="MVB07150.1"/>
    <property type="molecule type" value="Genomic_DNA"/>
</dbReference>
<accession>A0A7M4D5L6</accession>
<dbReference type="Gene3D" id="2.130.10.10">
    <property type="entry name" value="YVTN repeat-like/Quinoprotein amine dehydrogenase"/>
    <property type="match status" value="1"/>
</dbReference>
<dbReference type="Proteomes" id="UP000285951">
    <property type="component" value="Unassembled WGS sequence"/>
</dbReference>
<evidence type="ECO:0000313" key="2">
    <source>
        <dbReference type="EMBL" id="MUP37945.1"/>
    </source>
</evidence>
<dbReference type="InterPro" id="IPR015943">
    <property type="entry name" value="WD40/YVTN_repeat-like_dom_sf"/>
</dbReference>